<keyword evidence="3" id="KW-1185">Reference proteome</keyword>
<dbReference type="Gramene" id="PUZ56987">
    <property type="protein sequence ID" value="PUZ56987"/>
    <property type="gene ID" value="GQ55_5G392500"/>
</dbReference>
<dbReference type="AlphaFoldDB" id="A0A2T7DN46"/>
<dbReference type="OrthoDB" id="1936886at2759"/>
<protein>
    <submittedName>
        <fullName evidence="2">Uncharacterized protein</fullName>
    </submittedName>
</protein>
<feature type="region of interest" description="Disordered" evidence="1">
    <location>
        <begin position="1"/>
        <end position="20"/>
    </location>
</feature>
<proteinExistence type="predicted"/>
<dbReference type="Proteomes" id="UP000244336">
    <property type="component" value="Chromosome 5"/>
</dbReference>
<organism evidence="2 3">
    <name type="scientific">Panicum hallii var. hallii</name>
    <dbReference type="NCBI Taxonomy" id="1504633"/>
    <lineage>
        <taxon>Eukaryota</taxon>
        <taxon>Viridiplantae</taxon>
        <taxon>Streptophyta</taxon>
        <taxon>Embryophyta</taxon>
        <taxon>Tracheophyta</taxon>
        <taxon>Spermatophyta</taxon>
        <taxon>Magnoliopsida</taxon>
        <taxon>Liliopsida</taxon>
        <taxon>Poales</taxon>
        <taxon>Poaceae</taxon>
        <taxon>PACMAD clade</taxon>
        <taxon>Panicoideae</taxon>
        <taxon>Panicodae</taxon>
        <taxon>Paniceae</taxon>
        <taxon>Panicinae</taxon>
        <taxon>Panicum</taxon>
        <taxon>Panicum sect. Panicum</taxon>
    </lineage>
</organism>
<accession>A0A2T7DN46</accession>
<name>A0A2T7DN46_9POAL</name>
<evidence type="ECO:0000313" key="3">
    <source>
        <dbReference type="Proteomes" id="UP000244336"/>
    </source>
</evidence>
<sequence>MCPSAGNCRKDSSASDTVSALRPLRGDGTLVSAKGKFEMGFFSPGSSGRFYLPIVFYGVANGAGVERRGDARQRQSGPRQWEQLLPCAVAEAW</sequence>
<evidence type="ECO:0000313" key="2">
    <source>
        <dbReference type="EMBL" id="PUZ56987.1"/>
    </source>
</evidence>
<evidence type="ECO:0000256" key="1">
    <source>
        <dbReference type="SAM" id="MobiDB-lite"/>
    </source>
</evidence>
<gene>
    <name evidence="2" type="ORF">GQ55_5G392500</name>
</gene>
<dbReference type="EMBL" id="CM009753">
    <property type="protein sequence ID" value="PUZ56987.1"/>
    <property type="molecule type" value="Genomic_DNA"/>
</dbReference>
<reference evidence="2 3" key="1">
    <citation type="submission" date="2018-04" db="EMBL/GenBank/DDBJ databases">
        <title>WGS assembly of Panicum hallii var. hallii HAL2.</title>
        <authorList>
            <person name="Lovell J."/>
            <person name="Jenkins J."/>
            <person name="Lowry D."/>
            <person name="Mamidi S."/>
            <person name="Sreedasyam A."/>
            <person name="Weng X."/>
            <person name="Barry K."/>
            <person name="Bonette J."/>
            <person name="Campitelli B."/>
            <person name="Daum C."/>
            <person name="Gordon S."/>
            <person name="Gould B."/>
            <person name="Lipzen A."/>
            <person name="MacQueen A."/>
            <person name="Palacio-Mejia J."/>
            <person name="Plott C."/>
            <person name="Shakirov E."/>
            <person name="Shu S."/>
            <person name="Yoshinaga Y."/>
            <person name="Zane M."/>
            <person name="Rokhsar D."/>
            <person name="Grimwood J."/>
            <person name="Schmutz J."/>
            <person name="Juenger T."/>
        </authorList>
    </citation>
    <scope>NUCLEOTIDE SEQUENCE [LARGE SCALE GENOMIC DNA]</scope>
    <source>
        <strain evidence="3">cv. HAL2</strain>
    </source>
</reference>